<feature type="transmembrane region" description="Helical" evidence="19">
    <location>
        <begin position="262"/>
        <end position="281"/>
    </location>
</feature>
<dbReference type="NCBIfam" id="TIGR01494">
    <property type="entry name" value="ATPase_P-type"/>
    <property type="match status" value="2"/>
</dbReference>
<dbReference type="InterPro" id="IPR023214">
    <property type="entry name" value="HAD_sf"/>
</dbReference>
<evidence type="ECO:0000259" key="20">
    <source>
        <dbReference type="SMART" id="SM00831"/>
    </source>
</evidence>
<comment type="caution">
    <text evidence="21">The sequence shown here is derived from an EMBL/GenBank/DDBJ whole genome shotgun (WGS) entry which is preliminary data.</text>
</comment>
<evidence type="ECO:0000256" key="3">
    <source>
        <dbReference type="ARBA" id="ARBA00008746"/>
    </source>
</evidence>
<evidence type="ECO:0000256" key="14">
    <source>
        <dbReference type="ARBA" id="ARBA00022989"/>
    </source>
</evidence>
<keyword evidence="9 19" id="KW-0812">Transmembrane</keyword>
<dbReference type="EMBL" id="JAJNDB010000003">
    <property type="protein sequence ID" value="MCD2195188.1"/>
    <property type="molecule type" value="Genomic_DNA"/>
</dbReference>
<evidence type="ECO:0000256" key="18">
    <source>
        <dbReference type="ARBA" id="ARBA00049360"/>
    </source>
</evidence>
<evidence type="ECO:0000256" key="7">
    <source>
        <dbReference type="ARBA" id="ARBA00022519"/>
    </source>
</evidence>
<dbReference type="Gene3D" id="2.70.150.10">
    <property type="entry name" value="Calcium-transporting ATPase, cytoplasmic transduction domain A"/>
    <property type="match status" value="1"/>
</dbReference>
<dbReference type="Gene3D" id="1.20.1110.10">
    <property type="entry name" value="Calcium-transporting ATPase, transmembrane domain"/>
    <property type="match status" value="1"/>
</dbReference>
<feature type="transmembrane region" description="Helical" evidence="19">
    <location>
        <begin position="67"/>
        <end position="87"/>
    </location>
</feature>
<evidence type="ECO:0000256" key="19">
    <source>
        <dbReference type="SAM" id="Phobius"/>
    </source>
</evidence>
<reference evidence="21 22" key="1">
    <citation type="submission" date="2021-11" db="EMBL/GenBank/DDBJ databases">
        <title>Draft genome sequence of Actinomycetospora sp. SF1 isolated from the rhizosphere soil.</title>
        <authorList>
            <person name="Duangmal K."/>
            <person name="Chantavorakit T."/>
        </authorList>
    </citation>
    <scope>NUCLEOTIDE SEQUENCE [LARGE SCALE GENOMIC DNA]</scope>
    <source>
        <strain evidence="21 22">TBRC 5722</strain>
    </source>
</reference>
<dbReference type="Proteomes" id="UP001199469">
    <property type="component" value="Unassembled WGS sequence"/>
</dbReference>
<dbReference type="Pfam" id="PF00702">
    <property type="entry name" value="Hydrolase"/>
    <property type="match status" value="1"/>
</dbReference>
<evidence type="ECO:0000256" key="5">
    <source>
        <dbReference type="ARBA" id="ARBA00013555"/>
    </source>
</evidence>
<evidence type="ECO:0000256" key="13">
    <source>
        <dbReference type="ARBA" id="ARBA00022967"/>
    </source>
</evidence>
<dbReference type="InterPro" id="IPR018303">
    <property type="entry name" value="ATPase_P-typ_P_site"/>
</dbReference>
<feature type="transmembrane region" description="Helical" evidence="19">
    <location>
        <begin position="771"/>
        <end position="789"/>
    </location>
</feature>
<evidence type="ECO:0000256" key="12">
    <source>
        <dbReference type="ARBA" id="ARBA00022842"/>
    </source>
</evidence>
<dbReference type="InterPro" id="IPR004014">
    <property type="entry name" value="ATPase_P-typ_cation-transptr_N"/>
</dbReference>
<dbReference type="InterPro" id="IPR006068">
    <property type="entry name" value="ATPase_P-typ_cation-transptr_C"/>
</dbReference>
<dbReference type="PANTHER" id="PTHR42861">
    <property type="entry name" value="CALCIUM-TRANSPORTING ATPASE"/>
    <property type="match status" value="1"/>
</dbReference>
<dbReference type="SFLD" id="SFLDS00003">
    <property type="entry name" value="Haloacid_Dehalogenase"/>
    <property type="match status" value="1"/>
</dbReference>
<dbReference type="SUPFAM" id="SSF56784">
    <property type="entry name" value="HAD-like"/>
    <property type="match status" value="1"/>
</dbReference>
<keyword evidence="11" id="KW-0067">ATP-binding</keyword>
<dbReference type="Pfam" id="PF00122">
    <property type="entry name" value="E1-E2_ATPase"/>
    <property type="match status" value="1"/>
</dbReference>
<evidence type="ECO:0000256" key="10">
    <source>
        <dbReference type="ARBA" id="ARBA00022741"/>
    </source>
</evidence>
<evidence type="ECO:0000256" key="4">
    <source>
        <dbReference type="ARBA" id="ARBA00012786"/>
    </source>
</evidence>
<name>A0ABS8PA80_9PSEU</name>
<gene>
    <name evidence="21" type="primary">mgtA</name>
    <name evidence="21" type="ORF">LQ327_17615</name>
</gene>
<evidence type="ECO:0000256" key="9">
    <source>
        <dbReference type="ARBA" id="ARBA00022692"/>
    </source>
</evidence>
<feature type="transmembrane region" description="Helical" evidence="19">
    <location>
        <begin position="93"/>
        <end position="109"/>
    </location>
</feature>
<evidence type="ECO:0000256" key="2">
    <source>
        <dbReference type="ARBA" id="ARBA00004429"/>
    </source>
</evidence>
<keyword evidence="7" id="KW-0997">Cell inner membrane</keyword>
<dbReference type="PRINTS" id="PR01836">
    <property type="entry name" value="MGATPASE"/>
</dbReference>
<feature type="transmembrane region" description="Helical" evidence="19">
    <location>
        <begin position="801"/>
        <end position="830"/>
    </location>
</feature>
<feature type="transmembrane region" description="Helical" evidence="19">
    <location>
        <begin position="836"/>
        <end position="854"/>
    </location>
</feature>
<dbReference type="InterPro" id="IPR036412">
    <property type="entry name" value="HAD-like_sf"/>
</dbReference>
<dbReference type="Gene3D" id="3.40.1110.10">
    <property type="entry name" value="Calcium-transporting ATPase, cytoplasmic domain N"/>
    <property type="match status" value="1"/>
</dbReference>
<keyword evidence="10" id="KW-0547">Nucleotide-binding</keyword>
<keyword evidence="12" id="KW-0460">Magnesium</keyword>
<dbReference type="NCBIfam" id="TIGR01524">
    <property type="entry name" value="ATPase-IIIB_Mg"/>
    <property type="match status" value="1"/>
</dbReference>
<dbReference type="InterPro" id="IPR008250">
    <property type="entry name" value="ATPase_P-typ_transduc_dom_A_sf"/>
</dbReference>
<feature type="transmembrane region" description="Helical" evidence="19">
    <location>
        <begin position="287"/>
        <end position="307"/>
    </location>
</feature>
<comment type="catalytic activity">
    <reaction evidence="18">
        <text>ATP + H2O = ADP + phosphate + H(+)</text>
        <dbReference type="Rhea" id="RHEA:13065"/>
        <dbReference type="ChEBI" id="CHEBI:15377"/>
        <dbReference type="ChEBI" id="CHEBI:15378"/>
        <dbReference type="ChEBI" id="CHEBI:30616"/>
        <dbReference type="ChEBI" id="CHEBI:43474"/>
        <dbReference type="ChEBI" id="CHEBI:456216"/>
    </reaction>
</comment>
<keyword evidence="15 19" id="KW-0472">Membrane</keyword>
<dbReference type="InterPro" id="IPR023298">
    <property type="entry name" value="ATPase_P-typ_TM_dom_sf"/>
</dbReference>
<keyword evidence="6" id="KW-1003">Cell membrane</keyword>
<sequence>MAVVLPTPFADVSLREVAGASTPSVYRTVASSPQGLTEDEVARRAHRHGENLVDVDPGPTLPGRILAALRSPFLALLAALDVVFAVVGDARGAVTLALMVVASAALRFWQQSRSDRAVKALRSRVHTTVTVRRRAAEGSEPVGREVPLEQCVPGDVVLLAPGDVVPADVRLTDTNDLRVDQAVLTGEGLPARKSADPDEARTDPERSPALCLAGTAVVSGTATGVVVATGAATYSGTLARLAVQGRPESTFDLGVRSVSWTLIRFMLVMVPIVLAVNGTVTGNWPQAGMFAAAVAVGLTPEMLPVVVTTTLARGARRLADQHVIVTRLNAIQDLGAADVLCLDKTGTLTEERVVAVHSIDATGVPDDEAADHAALAVRAQSVPDGRFDEAILARLAEPDEAIQDALWAPVDEWGFDPDRRRSTVEVRREDGVHLLITKGDPDEVLPRCDRARAGDDVVDLDRGRRLAAGDLARAHAQHGLRLLAVAVREVPRLGTCEERDETAMVLVGFVAFVDPVRGSAPEAVRRLAEHGVEVRVLTGDNPHTAARVAAQAGIRAGDVVEGATIDAVGDERLGRIVEDTRVFARLTPAQKARVVAALRARGRAVGFVGDGVNDVPALQTADVGIVPASAVPAAKRAADLILTDPDLAVVASGVVEGRRTLGNTLKYVTITAGSNFGNVVTVLAASVFLPFLPMLPLQLVVQNLLYDAAQLALPWDRVDRRYLRAPRRWDTRGLVRFMLVFGPLSSLFDLATFAVLWWGVDGGRSPEIFRAGWFVEGLISQLVVVLVLRSRGAPWRGAKPAVPLLLASAGAAVLGLLVVTSPVGALLALQAPPPSYLLWLVVTVSGYAGLAQVVKVRLGRSYPLLT</sequence>
<dbReference type="SMART" id="SM00831">
    <property type="entry name" value="Cation_ATPase_N"/>
    <property type="match status" value="1"/>
</dbReference>
<dbReference type="RefSeq" id="WP_230735984.1">
    <property type="nucleotide sequence ID" value="NZ_JAJNDB010000003.1"/>
</dbReference>
<evidence type="ECO:0000256" key="15">
    <source>
        <dbReference type="ARBA" id="ARBA00023136"/>
    </source>
</evidence>
<evidence type="ECO:0000313" key="21">
    <source>
        <dbReference type="EMBL" id="MCD2195188.1"/>
    </source>
</evidence>
<keyword evidence="8" id="KW-0597">Phosphoprotein</keyword>
<dbReference type="InterPro" id="IPR023299">
    <property type="entry name" value="ATPase_P-typ_cyto_dom_N"/>
</dbReference>
<feature type="transmembrane region" description="Helical" evidence="19">
    <location>
        <begin position="734"/>
        <end position="759"/>
    </location>
</feature>
<evidence type="ECO:0000256" key="1">
    <source>
        <dbReference type="ARBA" id="ARBA00003954"/>
    </source>
</evidence>
<proteinExistence type="inferred from homology"/>
<comment type="similarity">
    <text evidence="3">Belongs to the cation transport ATPase (P-type) (TC 3.A.3) family. Type IIIB subfamily.</text>
</comment>
<evidence type="ECO:0000313" key="22">
    <source>
        <dbReference type="Proteomes" id="UP001199469"/>
    </source>
</evidence>
<protein>
    <recommendedName>
        <fullName evidence="5">Magnesium-transporting ATPase, P-type 1</fullName>
        <ecNumber evidence="4">7.2.2.14</ecNumber>
    </recommendedName>
    <alternativeName>
        <fullName evidence="16">Mg(2+) transport ATPase, P-type 1</fullName>
    </alternativeName>
</protein>
<organism evidence="21 22">
    <name type="scientific">Actinomycetospora endophytica</name>
    <dbReference type="NCBI Taxonomy" id="2291215"/>
    <lineage>
        <taxon>Bacteria</taxon>
        <taxon>Bacillati</taxon>
        <taxon>Actinomycetota</taxon>
        <taxon>Actinomycetes</taxon>
        <taxon>Pseudonocardiales</taxon>
        <taxon>Pseudonocardiaceae</taxon>
        <taxon>Actinomycetospora</taxon>
    </lineage>
</organism>
<dbReference type="SUPFAM" id="SSF81665">
    <property type="entry name" value="Calcium ATPase, transmembrane domain M"/>
    <property type="match status" value="1"/>
</dbReference>
<dbReference type="SFLD" id="SFLDG00002">
    <property type="entry name" value="C1.7:_P-type_atpase_like"/>
    <property type="match status" value="1"/>
</dbReference>
<dbReference type="InterPro" id="IPR044492">
    <property type="entry name" value="P_typ_ATPase_HD_dom"/>
</dbReference>
<comment type="subcellular location">
    <subcellularLocation>
        <location evidence="2">Cell inner membrane</location>
        <topology evidence="2">Multi-pass membrane protein</topology>
    </subcellularLocation>
</comment>
<keyword evidence="14 19" id="KW-1133">Transmembrane helix</keyword>
<evidence type="ECO:0000256" key="6">
    <source>
        <dbReference type="ARBA" id="ARBA00022475"/>
    </source>
</evidence>
<dbReference type="EC" id="7.2.2.14" evidence="4"/>
<dbReference type="InterPro" id="IPR001757">
    <property type="entry name" value="P_typ_ATPase"/>
</dbReference>
<dbReference type="PROSITE" id="PS00154">
    <property type="entry name" value="ATPASE_E1_E2"/>
    <property type="match status" value="1"/>
</dbReference>
<dbReference type="Gene3D" id="3.40.50.1000">
    <property type="entry name" value="HAD superfamily/HAD-like"/>
    <property type="match status" value="1"/>
</dbReference>
<dbReference type="SUPFAM" id="SSF81653">
    <property type="entry name" value="Calcium ATPase, transduction domain A"/>
    <property type="match status" value="1"/>
</dbReference>
<evidence type="ECO:0000256" key="11">
    <source>
        <dbReference type="ARBA" id="ARBA00022840"/>
    </source>
</evidence>
<keyword evidence="22" id="KW-1185">Reference proteome</keyword>
<evidence type="ECO:0000256" key="17">
    <source>
        <dbReference type="ARBA" id="ARBA00047295"/>
    </source>
</evidence>
<comment type="function">
    <text evidence="1">Mediates magnesium influx to the cytosol.</text>
</comment>
<feature type="domain" description="Cation-transporting P-type ATPase N-terminal" evidence="20">
    <location>
        <begin position="18"/>
        <end position="89"/>
    </location>
</feature>
<dbReference type="Pfam" id="PF00689">
    <property type="entry name" value="Cation_ATPase_C"/>
    <property type="match status" value="1"/>
</dbReference>
<dbReference type="InterPro" id="IPR006415">
    <property type="entry name" value="P-type_ATPase_IIIB"/>
</dbReference>
<comment type="catalytic activity">
    <reaction evidence="17">
        <text>Mg(2+)(out) + ATP + H2O = Mg(2+)(in) + ADP + phosphate + H(+)</text>
        <dbReference type="Rhea" id="RHEA:10260"/>
        <dbReference type="ChEBI" id="CHEBI:15377"/>
        <dbReference type="ChEBI" id="CHEBI:15378"/>
        <dbReference type="ChEBI" id="CHEBI:18420"/>
        <dbReference type="ChEBI" id="CHEBI:30616"/>
        <dbReference type="ChEBI" id="CHEBI:43474"/>
        <dbReference type="ChEBI" id="CHEBI:456216"/>
        <dbReference type="EC" id="7.2.2.14"/>
    </reaction>
</comment>
<dbReference type="Pfam" id="PF00690">
    <property type="entry name" value="Cation_ATPase_N"/>
    <property type="match status" value="1"/>
</dbReference>
<dbReference type="InterPro" id="IPR059000">
    <property type="entry name" value="ATPase_P-type_domA"/>
</dbReference>
<accession>A0ABS8PA80</accession>
<keyword evidence="13" id="KW-1278">Translocase</keyword>
<evidence type="ECO:0000256" key="16">
    <source>
        <dbReference type="ARBA" id="ARBA00029806"/>
    </source>
</evidence>
<evidence type="ECO:0000256" key="8">
    <source>
        <dbReference type="ARBA" id="ARBA00022553"/>
    </source>
</evidence>
<dbReference type="SFLD" id="SFLDF00027">
    <property type="entry name" value="p-type_atpase"/>
    <property type="match status" value="1"/>
</dbReference>